<name>A0A6L9S5W4_9ACTN</name>
<evidence type="ECO:0000256" key="8">
    <source>
        <dbReference type="RuleBase" id="RU003862"/>
    </source>
</evidence>
<dbReference type="RefSeq" id="WP_163736110.1">
    <property type="nucleotide sequence ID" value="NZ_JAAGOA010000005.1"/>
</dbReference>
<comment type="pathway">
    <text evidence="2 8">One-carbon metabolism; tetrahydrofolate interconversion.</text>
</comment>
<evidence type="ECO:0000256" key="3">
    <source>
        <dbReference type="ARBA" id="ARBA00006743"/>
    </source>
</evidence>
<dbReference type="InterPro" id="IPR003171">
    <property type="entry name" value="Mehydrof_redctse-like"/>
</dbReference>
<accession>A0A6L9S5W4</accession>
<comment type="similarity">
    <text evidence="3 8">Belongs to the methylenetetrahydrofolate reductase family.</text>
</comment>
<comment type="cofactor">
    <cofactor evidence="1 8">
        <name>FAD</name>
        <dbReference type="ChEBI" id="CHEBI:57692"/>
    </cofactor>
</comment>
<comment type="caution">
    <text evidence="9">The sequence shown here is derived from an EMBL/GenBank/DDBJ whole genome shotgun (WGS) entry which is preliminary data.</text>
</comment>
<evidence type="ECO:0000256" key="2">
    <source>
        <dbReference type="ARBA" id="ARBA00004777"/>
    </source>
</evidence>
<keyword evidence="4 8" id="KW-0285">Flavoprotein</keyword>
<dbReference type="SUPFAM" id="SSF51730">
    <property type="entry name" value="FAD-linked oxidoreductase"/>
    <property type="match status" value="1"/>
</dbReference>
<dbReference type="GO" id="GO:0005829">
    <property type="term" value="C:cytosol"/>
    <property type="evidence" value="ECO:0007669"/>
    <property type="project" value="TreeGrafter"/>
</dbReference>
<dbReference type="GO" id="GO:0035999">
    <property type="term" value="P:tetrahydrofolate interconversion"/>
    <property type="evidence" value="ECO:0007669"/>
    <property type="project" value="UniProtKB-UniPathway"/>
</dbReference>
<keyword evidence="5 8" id="KW-0274">FAD</keyword>
<proteinExistence type="inferred from homology"/>
<dbReference type="PANTHER" id="PTHR45754:SF3">
    <property type="entry name" value="METHYLENETETRAHYDROFOLATE REDUCTASE (NADPH)"/>
    <property type="match status" value="1"/>
</dbReference>
<evidence type="ECO:0000256" key="6">
    <source>
        <dbReference type="ARBA" id="ARBA00023002"/>
    </source>
</evidence>
<dbReference type="Gene3D" id="3.20.20.220">
    <property type="match status" value="1"/>
</dbReference>
<comment type="catalytic activity">
    <reaction evidence="7">
        <text>(6S)-5-methyl-5,6,7,8-tetrahydrofolate + NAD(+) = (6R)-5,10-methylene-5,6,7,8-tetrahydrofolate + NADH + H(+)</text>
        <dbReference type="Rhea" id="RHEA:19821"/>
        <dbReference type="ChEBI" id="CHEBI:15378"/>
        <dbReference type="ChEBI" id="CHEBI:15636"/>
        <dbReference type="ChEBI" id="CHEBI:18608"/>
        <dbReference type="ChEBI" id="CHEBI:57540"/>
        <dbReference type="ChEBI" id="CHEBI:57945"/>
        <dbReference type="EC" id="1.5.1.54"/>
    </reaction>
    <physiologicalReaction direction="right-to-left" evidence="7">
        <dbReference type="Rhea" id="RHEA:19823"/>
    </physiologicalReaction>
</comment>
<dbReference type="EMBL" id="JAAGOA010000005">
    <property type="protein sequence ID" value="NEE00437.1"/>
    <property type="molecule type" value="Genomic_DNA"/>
</dbReference>
<dbReference type="GO" id="GO:0071949">
    <property type="term" value="F:FAD binding"/>
    <property type="evidence" value="ECO:0007669"/>
    <property type="project" value="TreeGrafter"/>
</dbReference>
<evidence type="ECO:0000256" key="4">
    <source>
        <dbReference type="ARBA" id="ARBA00022630"/>
    </source>
</evidence>
<dbReference type="Proteomes" id="UP000475214">
    <property type="component" value="Unassembled WGS sequence"/>
</dbReference>
<organism evidence="9 10">
    <name type="scientific">Phytoactinopolyspora halotolerans</name>
    <dbReference type="NCBI Taxonomy" id="1981512"/>
    <lineage>
        <taxon>Bacteria</taxon>
        <taxon>Bacillati</taxon>
        <taxon>Actinomycetota</taxon>
        <taxon>Actinomycetes</taxon>
        <taxon>Jiangellales</taxon>
        <taxon>Jiangellaceae</taxon>
        <taxon>Phytoactinopolyspora</taxon>
    </lineage>
</organism>
<dbReference type="UniPathway" id="UPA00193"/>
<keyword evidence="10" id="KW-1185">Reference proteome</keyword>
<evidence type="ECO:0000313" key="10">
    <source>
        <dbReference type="Proteomes" id="UP000475214"/>
    </source>
</evidence>
<keyword evidence="6 8" id="KW-0560">Oxidoreductase</keyword>
<dbReference type="InterPro" id="IPR029041">
    <property type="entry name" value="FAD-linked_oxidoreductase-like"/>
</dbReference>
<dbReference type="Pfam" id="PF02219">
    <property type="entry name" value="MTHFR"/>
    <property type="match status" value="1"/>
</dbReference>
<reference evidence="9 10" key="1">
    <citation type="submission" date="2020-02" db="EMBL/GenBank/DDBJ databases">
        <authorList>
            <person name="Li X.-J."/>
            <person name="Han X.-M."/>
        </authorList>
    </citation>
    <scope>NUCLEOTIDE SEQUENCE [LARGE SCALE GENOMIC DNA]</scope>
    <source>
        <strain evidence="9 10">CCTCC AB 2017055</strain>
    </source>
</reference>
<dbReference type="GO" id="GO:0009086">
    <property type="term" value="P:methionine biosynthetic process"/>
    <property type="evidence" value="ECO:0007669"/>
    <property type="project" value="TreeGrafter"/>
</dbReference>
<sequence length="300" mass="32919">MLSEHPADVPAVAPPSVRRQPLADALRTLSYEILPFASTEDAVLANVPRSIPLSITTTQAKGLERTVDLAVRLSAHGYATAPHLAARQVRDRRHLEDLVARLAAGKVSSVFVIGGDADTPAGEFADALGLLRALEERGHHFERVGIGGYPEGHAAIDAALIEQAMRDKAAYATHIVTQLCFDSATTVAWARRLKASGVALPVQVGLPGAVSRQKLIRISAGLGLGQSARFLKKQQNMLWRFFLPGGYRPDRLVNRLAPRLGERDTALHRFHLFTFNELERTEAWRRAWLDRLSTAHEEGR</sequence>
<dbReference type="PANTHER" id="PTHR45754">
    <property type="entry name" value="METHYLENETETRAHYDROFOLATE REDUCTASE"/>
    <property type="match status" value="1"/>
</dbReference>
<evidence type="ECO:0000256" key="7">
    <source>
        <dbReference type="ARBA" id="ARBA00048628"/>
    </source>
</evidence>
<gene>
    <name evidence="9" type="ORF">G1H10_09670</name>
</gene>
<protein>
    <recommendedName>
        <fullName evidence="8">Methylenetetrahydrofolate reductase</fullName>
    </recommendedName>
</protein>
<evidence type="ECO:0000256" key="1">
    <source>
        <dbReference type="ARBA" id="ARBA00001974"/>
    </source>
</evidence>
<dbReference type="AlphaFoldDB" id="A0A6L9S5W4"/>
<dbReference type="GO" id="GO:0106312">
    <property type="term" value="F:methylenetetrahydrofolate reductase (NADH) activity"/>
    <property type="evidence" value="ECO:0007669"/>
    <property type="project" value="UniProtKB-EC"/>
</dbReference>
<evidence type="ECO:0000256" key="5">
    <source>
        <dbReference type="ARBA" id="ARBA00022827"/>
    </source>
</evidence>
<evidence type="ECO:0000313" key="9">
    <source>
        <dbReference type="EMBL" id="NEE00437.1"/>
    </source>
</evidence>